<keyword evidence="2 3" id="KW-0694">RNA-binding</keyword>
<sequence>FSGGVTAAKILCSDSSLELSKHWDQQLNGDNNECGKLLRGSSTLYVGNFSFYTTEEQINELFSRCGDVRNIFMGLDKIKKTACSFCFIEYYNRVDAENAMWFFHLCCLDDHIICTDWDLGFREGQQFGQVVPGRPMGRQNGHWLRTTALDNSCLPGTLL</sequence>
<evidence type="ECO:0000313" key="6">
    <source>
        <dbReference type="Proteomes" id="UP000694414"/>
    </source>
</evidence>
<dbReference type="Ensembl" id="ENSPSMT00000037272.1">
    <property type="protein sequence ID" value="ENSPSMP00000032310.1"/>
    <property type="gene ID" value="ENSPSMG00000022370.1"/>
</dbReference>
<feature type="domain" description="RRM" evidence="4">
    <location>
        <begin position="42"/>
        <end position="126"/>
    </location>
</feature>
<dbReference type="SMART" id="SM00360">
    <property type="entry name" value="RRM"/>
    <property type="match status" value="1"/>
</dbReference>
<keyword evidence="6" id="KW-1185">Reference proteome</keyword>
<dbReference type="GO" id="GO:0005846">
    <property type="term" value="C:nuclear cap binding complex"/>
    <property type="evidence" value="ECO:0007669"/>
    <property type="project" value="InterPro"/>
</dbReference>
<dbReference type="CDD" id="cd12240">
    <property type="entry name" value="RRM_NCBP2"/>
    <property type="match status" value="1"/>
</dbReference>
<evidence type="ECO:0000256" key="1">
    <source>
        <dbReference type="ARBA" id="ARBA00010725"/>
    </source>
</evidence>
<dbReference type="Proteomes" id="UP000694414">
    <property type="component" value="Unplaced"/>
</dbReference>
<keyword evidence="3" id="KW-0507">mRNA processing</keyword>
<organism evidence="5 6">
    <name type="scientific">Prolemur simus</name>
    <name type="common">Greater bamboo lemur</name>
    <name type="synonym">Hapalemur simus</name>
    <dbReference type="NCBI Taxonomy" id="1328070"/>
    <lineage>
        <taxon>Eukaryota</taxon>
        <taxon>Metazoa</taxon>
        <taxon>Chordata</taxon>
        <taxon>Craniata</taxon>
        <taxon>Vertebrata</taxon>
        <taxon>Euteleostomi</taxon>
        <taxon>Mammalia</taxon>
        <taxon>Eutheria</taxon>
        <taxon>Euarchontoglires</taxon>
        <taxon>Primates</taxon>
        <taxon>Strepsirrhini</taxon>
        <taxon>Lemuriformes</taxon>
        <taxon>Lemuridae</taxon>
        <taxon>Prolemur</taxon>
    </lineage>
</organism>
<name>A0A8C9DSY7_PROSS</name>
<dbReference type="Gene3D" id="3.30.70.330">
    <property type="match status" value="1"/>
</dbReference>
<evidence type="ECO:0000259" key="4">
    <source>
        <dbReference type="PROSITE" id="PS50102"/>
    </source>
</evidence>
<comment type="function">
    <text evidence="3">Component of the cap-binding complex (CBC), which binds co-transcriptionally to the 5' cap of pre-mRNAs and is involved in various processes such as pre-mRNA splicing, translation regulation, nonsense-mediated mRNA decay, RNA-mediated gene silencing (RNAi) by microRNAs (miRNAs) and mRNA export. The CBC complex is involved in mRNA export from the nucleus, leading to the recruitment of the mRNA export machinery to the 5' end of mRNA and to mRNA export in a 5' to 3' direction through the nuclear pore. The CBC complex is also involved in mediating U snRNA and intronless mRNAs export from the nucleus. The CBC complex is essential for a pioneer round of mRNA translation, before steady state translation when the CBC complex is replaced by cytoplasmic cap-binding protein eIF4E. The pioneer round of mRNA translation mediated by the CBC complex plays a central role in nonsense-mediated mRNA decay (NMD), NMD only taking place in mRNAs bound to the CBC complex, but not on eIF4E-bound mRNAs. The CBC complex enhances NMD in mRNAs containing at least one exon-junction complex (EJC), promoting the interaction between upf1 and upf2. The CBC complex is also involved in 'failsafe' NMD, which is independent of the EJC complex, while it does not participate in Staufen-mediated mRNA decay (SMD). During cell proliferation, the CBC complex is also involved in microRNAs (miRNAs) biogenesis via its interaction with srrt/ars2, thereby being required for miRNA-mediated RNA interference. The CBC complex also acts as a negative regulator of parn, thereby acting as an inhibitor of mRNA deadenylation. In the CBC complex, ncbp2/cbp20 recognizes and binds capped RNAs (m7GpppG-capped RNA) but requires ncbp1/cbp80 to stabilize the movement of its N-terminal loop and lock the CBC into a high affinity cap-binding state with the cap structure. The conventional cap-binding complex with NCBP2 binds both small nuclear RNA (snRNA) and messenger (mRNA) and is involved in their export from the nucleus.</text>
</comment>
<reference evidence="5" key="2">
    <citation type="submission" date="2025-09" db="UniProtKB">
        <authorList>
            <consortium name="Ensembl"/>
        </authorList>
    </citation>
    <scope>IDENTIFICATION</scope>
</reference>
<evidence type="ECO:0000256" key="3">
    <source>
        <dbReference type="RuleBase" id="RU364036"/>
    </source>
</evidence>
<comment type="similarity">
    <text evidence="1 3">Belongs to the RRM NCBP2 family.</text>
</comment>
<dbReference type="GO" id="GO:0045292">
    <property type="term" value="P:mRNA cis splicing, via spliceosome"/>
    <property type="evidence" value="ECO:0007669"/>
    <property type="project" value="InterPro"/>
</dbReference>
<dbReference type="GO" id="GO:0005634">
    <property type="term" value="C:nucleus"/>
    <property type="evidence" value="ECO:0007669"/>
    <property type="project" value="UniProtKB-SubCell"/>
</dbReference>
<dbReference type="InterPro" id="IPR035979">
    <property type="entry name" value="RBD_domain_sf"/>
</dbReference>
<evidence type="ECO:0000313" key="5">
    <source>
        <dbReference type="Ensembl" id="ENSPSMP00000032310.1"/>
    </source>
</evidence>
<keyword evidence="3" id="KW-0508">mRNA splicing</keyword>
<keyword evidence="3" id="KW-0539">Nucleus</keyword>
<dbReference type="GO" id="GO:0000339">
    <property type="term" value="F:RNA cap binding"/>
    <property type="evidence" value="ECO:0007669"/>
    <property type="project" value="InterPro"/>
</dbReference>
<evidence type="ECO:0000256" key="2">
    <source>
        <dbReference type="PROSITE-ProRule" id="PRU00176"/>
    </source>
</evidence>
<accession>A0A8C9DSY7</accession>
<dbReference type="InterPro" id="IPR000504">
    <property type="entry name" value="RRM_dom"/>
</dbReference>
<dbReference type="InterPro" id="IPR027157">
    <property type="entry name" value="NCBP2"/>
</dbReference>
<dbReference type="GeneTree" id="ENSGT00390000003197"/>
<reference evidence="5" key="1">
    <citation type="submission" date="2025-08" db="UniProtKB">
        <authorList>
            <consortium name="Ensembl"/>
        </authorList>
    </citation>
    <scope>IDENTIFICATION</scope>
</reference>
<dbReference type="SUPFAM" id="SSF54928">
    <property type="entry name" value="RNA-binding domain, RBD"/>
    <property type="match status" value="1"/>
</dbReference>
<comment type="subunit">
    <text evidence="3">Component of the nuclear cap-binding complex (CBC), a heterodimer composed of ncbp1/cbp80 and ncbp2/cbp20 that interacts with m7GpppG-capped RNA.</text>
</comment>
<dbReference type="PANTHER" id="PTHR18847">
    <property type="entry name" value="20 KD NUCLEAR CAP BINDING PROTEIN"/>
    <property type="match status" value="1"/>
</dbReference>
<proteinExistence type="inferred from homology"/>
<gene>
    <name evidence="5" type="primary">NCBP2L</name>
</gene>
<dbReference type="AlphaFoldDB" id="A0A8C9DSY7"/>
<protein>
    <recommendedName>
        <fullName evidence="3">Nuclear cap-binding protein subunit 2</fullName>
    </recommendedName>
    <alternativeName>
        <fullName evidence="3">20 kDa nuclear cap-binding protein</fullName>
    </alternativeName>
</protein>
<dbReference type="InterPro" id="IPR012677">
    <property type="entry name" value="Nucleotide-bd_a/b_plait_sf"/>
</dbReference>
<dbReference type="PROSITE" id="PS50102">
    <property type="entry name" value="RRM"/>
    <property type="match status" value="1"/>
</dbReference>
<dbReference type="Pfam" id="PF00076">
    <property type="entry name" value="RRM_1"/>
    <property type="match status" value="1"/>
</dbReference>
<comment type="subcellular location">
    <subcellularLocation>
        <location evidence="3">Nucleus</location>
    </subcellularLocation>
</comment>
<dbReference type="PANTHER" id="PTHR18847:SF7">
    <property type="entry name" value="NUCLEAR CAP-BINDING PROTEIN SUBUNIT 2"/>
    <property type="match status" value="1"/>
</dbReference>
<dbReference type="InterPro" id="IPR034148">
    <property type="entry name" value="NCBP2_RRM"/>
</dbReference>